<dbReference type="AlphaFoldDB" id="A0A0C9TTP1"/>
<dbReference type="EMBL" id="KN837208">
    <property type="protein sequence ID" value="KIJ33728.1"/>
    <property type="molecule type" value="Genomic_DNA"/>
</dbReference>
<evidence type="ECO:0000259" key="2">
    <source>
        <dbReference type="Pfam" id="PF20151"/>
    </source>
</evidence>
<evidence type="ECO:0000256" key="1">
    <source>
        <dbReference type="SAM" id="Phobius"/>
    </source>
</evidence>
<sequence length="106" mass="12036">MDLSPALDDSLLAGLMVTSYATVASLSFMVYEHGLIFSAEVWSFYMSLLYGANNGSKVEYIWKAKWSLMKVLYLSVRYIPVLTVAFFVWGWCSLQIAGYWHCVLIS</sequence>
<keyword evidence="4" id="KW-1185">Reference proteome</keyword>
<evidence type="ECO:0000313" key="3">
    <source>
        <dbReference type="EMBL" id="KIJ33728.1"/>
    </source>
</evidence>
<name>A0A0C9TTP1_SPHS4</name>
<keyword evidence="1" id="KW-0812">Transmembrane</keyword>
<keyword evidence="1" id="KW-1133">Transmembrane helix</keyword>
<dbReference type="HOGENOM" id="CLU_2224847_0_0_1"/>
<gene>
    <name evidence="3" type="ORF">M422DRAFT_52269</name>
</gene>
<organism evidence="3 4">
    <name type="scientific">Sphaerobolus stellatus (strain SS14)</name>
    <dbReference type="NCBI Taxonomy" id="990650"/>
    <lineage>
        <taxon>Eukaryota</taxon>
        <taxon>Fungi</taxon>
        <taxon>Dikarya</taxon>
        <taxon>Basidiomycota</taxon>
        <taxon>Agaricomycotina</taxon>
        <taxon>Agaricomycetes</taxon>
        <taxon>Phallomycetidae</taxon>
        <taxon>Geastrales</taxon>
        <taxon>Sphaerobolaceae</taxon>
        <taxon>Sphaerobolus</taxon>
    </lineage>
</organism>
<feature type="domain" description="DUF6533" evidence="2">
    <location>
        <begin position="58"/>
        <end position="82"/>
    </location>
</feature>
<keyword evidence="1" id="KW-0472">Membrane</keyword>
<accession>A0A0C9TTP1</accession>
<dbReference type="OrthoDB" id="2692685at2759"/>
<evidence type="ECO:0000313" key="4">
    <source>
        <dbReference type="Proteomes" id="UP000054279"/>
    </source>
</evidence>
<dbReference type="InterPro" id="IPR045340">
    <property type="entry name" value="DUF6533"/>
</dbReference>
<reference evidence="3 4" key="1">
    <citation type="submission" date="2014-06" db="EMBL/GenBank/DDBJ databases">
        <title>Evolutionary Origins and Diversification of the Mycorrhizal Mutualists.</title>
        <authorList>
            <consortium name="DOE Joint Genome Institute"/>
            <consortium name="Mycorrhizal Genomics Consortium"/>
            <person name="Kohler A."/>
            <person name="Kuo A."/>
            <person name="Nagy L.G."/>
            <person name="Floudas D."/>
            <person name="Copeland A."/>
            <person name="Barry K.W."/>
            <person name="Cichocki N."/>
            <person name="Veneault-Fourrey C."/>
            <person name="LaButti K."/>
            <person name="Lindquist E.A."/>
            <person name="Lipzen A."/>
            <person name="Lundell T."/>
            <person name="Morin E."/>
            <person name="Murat C."/>
            <person name="Riley R."/>
            <person name="Ohm R."/>
            <person name="Sun H."/>
            <person name="Tunlid A."/>
            <person name="Henrissat B."/>
            <person name="Grigoriev I.V."/>
            <person name="Hibbett D.S."/>
            <person name="Martin F."/>
        </authorList>
    </citation>
    <scope>NUCLEOTIDE SEQUENCE [LARGE SCALE GENOMIC DNA]</scope>
    <source>
        <strain evidence="3 4">SS14</strain>
    </source>
</reference>
<protein>
    <recommendedName>
        <fullName evidence="2">DUF6533 domain-containing protein</fullName>
    </recommendedName>
</protein>
<feature type="transmembrane region" description="Helical" evidence="1">
    <location>
        <begin position="71"/>
        <end position="91"/>
    </location>
</feature>
<dbReference type="Pfam" id="PF20151">
    <property type="entry name" value="DUF6533"/>
    <property type="match status" value="1"/>
</dbReference>
<dbReference type="Proteomes" id="UP000054279">
    <property type="component" value="Unassembled WGS sequence"/>
</dbReference>
<feature type="transmembrane region" description="Helical" evidence="1">
    <location>
        <begin position="12"/>
        <end position="31"/>
    </location>
</feature>
<proteinExistence type="predicted"/>